<evidence type="ECO:0000313" key="5">
    <source>
        <dbReference type="Proteomes" id="UP000247932"/>
    </source>
</evidence>
<dbReference type="InterPro" id="IPR007048">
    <property type="entry name" value="IraD/Gp25-like"/>
</dbReference>
<dbReference type="Pfam" id="PF04965">
    <property type="entry name" value="GPW_gp25"/>
    <property type="match status" value="1"/>
</dbReference>
<dbReference type="Proteomes" id="UP000247483">
    <property type="component" value="Unassembled WGS sequence"/>
</dbReference>
<evidence type="ECO:0000313" key="4">
    <source>
        <dbReference type="Proteomes" id="UP000247483"/>
    </source>
</evidence>
<dbReference type="AlphaFoldDB" id="A0A2V4DZL0"/>
<dbReference type="EMBL" id="QGLP01000005">
    <property type="protein sequence ID" value="PXZ04026.1"/>
    <property type="molecule type" value="Genomic_DNA"/>
</dbReference>
<dbReference type="Proteomes" id="UP000247932">
    <property type="component" value="Unassembled WGS sequence"/>
</dbReference>
<dbReference type="OrthoDB" id="9802846at2"/>
<organism evidence="2 4">
    <name type="scientific">Gilliamella apicola</name>
    <dbReference type="NCBI Taxonomy" id="1196095"/>
    <lineage>
        <taxon>Bacteria</taxon>
        <taxon>Pseudomonadati</taxon>
        <taxon>Pseudomonadota</taxon>
        <taxon>Gammaproteobacteria</taxon>
        <taxon>Orbales</taxon>
        <taxon>Orbaceae</taxon>
        <taxon>Gilliamella</taxon>
    </lineage>
</organism>
<gene>
    <name evidence="3" type="ORF">DKK70_07325</name>
    <name evidence="2" type="ORF">DKK79_06540</name>
</gene>
<comment type="caution">
    <text evidence="2">The sequence shown here is derived from an EMBL/GenBank/DDBJ whole genome shotgun (WGS) entry which is preliminary data.</text>
</comment>
<protein>
    <recommendedName>
        <fullName evidence="1">IraD/Gp25-like domain-containing protein</fullName>
    </recommendedName>
</protein>
<accession>A0A2V4DZL0</accession>
<keyword evidence="5" id="KW-1185">Reference proteome</keyword>
<dbReference type="Gene3D" id="3.10.450.40">
    <property type="match status" value="1"/>
</dbReference>
<dbReference type="RefSeq" id="WP_034882260.1">
    <property type="nucleotide sequence ID" value="NZ_QGLP01000005.1"/>
</dbReference>
<dbReference type="SUPFAM" id="SSF160719">
    <property type="entry name" value="gpW/gp25-like"/>
    <property type="match status" value="1"/>
</dbReference>
<evidence type="ECO:0000313" key="2">
    <source>
        <dbReference type="EMBL" id="PXZ04026.1"/>
    </source>
</evidence>
<evidence type="ECO:0000313" key="3">
    <source>
        <dbReference type="EMBL" id="PXZ07644.1"/>
    </source>
</evidence>
<evidence type="ECO:0000259" key="1">
    <source>
        <dbReference type="Pfam" id="PF04965"/>
    </source>
</evidence>
<proteinExistence type="predicted"/>
<dbReference type="EMBL" id="QGLR01000009">
    <property type="protein sequence ID" value="PXZ07644.1"/>
    <property type="molecule type" value="Genomic_DNA"/>
</dbReference>
<reference evidence="4 5" key="1">
    <citation type="submission" date="2018-05" db="EMBL/GenBank/DDBJ databases">
        <title>Reference genomes for bee gut microbiota database.</title>
        <authorList>
            <person name="Ellegaard K.M."/>
        </authorList>
    </citation>
    <scope>NUCLEOTIDE SEQUENCE [LARGE SCALE GENOMIC DNA]</scope>
    <source>
        <strain evidence="2 4">ESL0177</strain>
        <strain evidence="3 5">ESL0182</strain>
    </source>
</reference>
<feature type="domain" description="IraD/Gp25-like" evidence="1">
    <location>
        <begin position="18"/>
        <end position="97"/>
    </location>
</feature>
<sequence length="117" mass="13316">MSYIGMNSKSGRTITDMDHINQSIKDILTTPIGSRIERRNYGSLLFLLLDNPNTEATKLRVISATVLALTQWEPRIKLDTVDVFPDKEKLTLQITGSRIDKPNQTFNSEIEVATWQH</sequence>
<name>A0A2V4DZL0_9GAMM</name>